<feature type="transmembrane region" description="Helical" evidence="8">
    <location>
        <begin position="418"/>
        <end position="445"/>
    </location>
</feature>
<evidence type="ECO:0000313" key="11">
    <source>
        <dbReference type="Proteomes" id="UP000614741"/>
    </source>
</evidence>
<keyword evidence="6 8" id="KW-0472">Membrane</keyword>
<reference evidence="10 11" key="1">
    <citation type="submission" date="2021-01" db="EMBL/GenBank/DDBJ databases">
        <title>Whole genome shotgun sequence of Cellulomonas phragmiteti NBRC 110785.</title>
        <authorList>
            <person name="Komaki H."/>
            <person name="Tamura T."/>
        </authorList>
    </citation>
    <scope>NUCLEOTIDE SEQUENCE [LARGE SCALE GENOMIC DNA]</scope>
    <source>
        <strain evidence="10 11">NBRC 110785</strain>
    </source>
</reference>
<sequence>MIGSGTEVQASWIPPVILLTSLVPALVIFLLREEQRRARTVLNLAGALAKVGLVAVLVPPVLAGQRFEWRVPFVPGTDLVLRVEPFALYFLGLSAFLWLLTTIYAIGYLREGRDRSRFFGFFSLCVVATSGIALSGNLVTFVVFYELLTLATYPLVAHEQTAAALRGARTYLAYTLAGGVALLLGAVWLTALVGPVEFAASGSAAVGELAERDPATARLLFALLLVGLAVKAALVPLHGWLPRAMVAPAPVSALLHAVAVVKAGVFGIVLLVDDVFGAEVAQRLGVLGPLTVLACVTILWGSVRALRQDGLKARLAYSTVSQVAYVTLGVAVAGATATTGGVVHIVHQGLMKITLFFCAGLLASTLGLTRVSELSGVGRRMPLTCAAFTVGALGMIGVPPVAGYVTKWYLGLGALEAGAGWVLAVLVASSLLNAAYFGPVVARMWWGTPAPEQDLPRPRRAEGPWAMVGPTLVTAGASVVVVLVAGLPFSPLAMARAIVEGGAP</sequence>
<feature type="transmembrane region" description="Helical" evidence="8">
    <location>
        <begin position="253"/>
        <end position="272"/>
    </location>
</feature>
<feature type="domain" description="NADH:quinone oxidoreductase/Mrp antiporter transmembrane" evidence="9">
    <location>
        <begin position="135"/>
        <end position="431"/>
    </location>
</feature>
<dbReference type="EMBL" id="BONP01000012">
    <property type="protein sequence ID" value="GIG40524.1"/>
    <property type="molecule type" value="Genomic_DNA"/>
</dbReference>
<feature type="transmembrane region" description="Helical" evidence="8">
    <location>
        <begin position="323"/>
        <end position="346"/>
    </location>
</feature>
<comment type="caution">
    <text evidence="10">The sequence shown here is derived from an EMBL/GenBank/DDBJ whole genome shotgun (WGS) entry which is preliminary data.</text>
</comment>
<evidence type="ECO:0000259" key="9">
    <source>
        <dbReference type="Pfam" id="PF00361"/>
    </source>
</evidence>
<dbReference type="PRINTS" id="PR01434">
    <property type="entry name" value="NADHDHGNASE5"/>
</dbReference>
<evidence type="ECO:0000313" key="10">
    <source>
        <dbReference type="EMBL" id="GIG40524.1"/>
    </source>
</evidence>
<feature type="transmembrane region" description="Helical" evidence="8">
    <location>
        <begin position="86"/>
        <end position="106"/>
    </location>
</feature>
<organism evidence="10 11">
    <name type="scientific">Cellulomonas phragmiteti</name>
    <dbReference type="NCBI Taxonomy" id="478780"/>
    <lineage>
        <taxon>Bacteria</taxon>
        <taxon>Bacillati</taxon>
        <taxon>Actinomycetota</taxon>
        <taxon>Actinomycetes</taxon>
        <taxon>Micrococcales</taxon>
        <taxon>Cellulomonadaceae</taxon>
        <taxon>Cellulomonas</taxon>
    </lineage>
</organism>
<evidence type="ECO:0000256" key="1">
    <source>
        <dbReference type="ARBA" id="ARBA00004651"/>
    </source>
</evidence>
<evidence type="ECO:0000256" key="5">
    <source>
        <dbReference type="ARBA" id="ARBA00022989"/>
    </source>
</evidence>
<proteinExistence type="inferred from homology"/>
<dbReference type="InterPro" id="IPR001750">
    <property type="entry name" value="ND/Mrp_TM"/>
</dbReference>
<accession>A0ABQ4DME4</accession>
<evidence type="ECO:0000256" key="6">
    <source>
        <dbReference type="ARBA" id="ARBA00023136"/>
    </source>
</evidence>
<feature type="transmembrane region" description="Helical" evidence="8">
    <location>
        <begin position="381"/>
        <end position="406"/>
    </location>
</feature>
<feature type="transmembrane region" description="Helical" evidence="8">
    <location>
        <begin position="353"/>
        <end position="369"/>
    </location>
</feature>
<keyword evidence="11" id="KW-1185">Reference proteome</keyword>
<dbReference type="Proteomes" id="UP000614741">
    <property type="component" value="Unassembled WGS sequence"/>
</dbReference>
<feature type="transmembrane region" description="Helical" evidence="8">
    <location>
        <begin position="284"/>
        <end position="303"/>
    </location>
</feature>
<feature type="transmembrane region" description="Helical" evidence="8">
    <location>
        <begin position="465"/>
        <end position="487"/>
    </location>
</feature>
<dbReference type="Pfam" id="PF00361">
    <property type="entry name" value="Proton_antipo_M"/>
    <property type="match status" value="1"/>
</dbReference>
<dbReference type="PANTHER" id="PTHR42703:SF1">
    <property type="entry name" value="NA(+)_H(+) ANTIPORTER SUBUNIT D1"/>
    <property type="match status" value="1"/>
</dbReference>
<feature type="transmembrane region" description="Helical" evidence="8">
    <location>
        <begin position="118"/>
        <end position="145"/>
    </location>
</feature>
<evidence type="ECO:0000256" key="3">
    <source>
        <dbReference type="ARBA" id="ARBA00022475"/>
    </source>
</evidence>
<dbReference type="RefSeq" id="WP_239069212.1">
    <property type="nucleotide sequence ID" value="NZ_BONP01000012.1"/>
</dbReference>
<evidence type="ECO:0000256" key="8">
    <source>
        <dbReference type="SAM" id="Phobius"/>
    </source>
</evidence>
<feature type="transmembrane region" description="Helical" evidence="8">
    <location>
        <begin position="43"/>
        <end position="63"/>
    </location>
</feature>
<evidence type="ECO:0000256" key="7">
    <source>
        <dbReference type="RuleBase" id="RU000320"/>
    </source>
</evidence>
<comment type="similarity">
    <text evidence="2">Belongs to the CPA3 antiporters (TC 2.A.63) subunit D family.</text>
</comment>
<gene>
    <name evidence="10" type="ORF">Cph01nite_22860</name>
</gene>
<keyword evidence="3" id="KW-1003">Cell membrane</keyword>
<comment type="subcellular location">
    <subcellularLocation>
        <location evidence="1">Cell membrane</location>
        <topology evidence="1">Multi-pass membrane protein</topology>
    </subcellularLocation>
    <subcellularLocation>
        <location evidence="7">Membrane</location>
        <topology evidence="7">Multi-pass membrane protein</topology>
    </subcellularLocation>
</comment>
<name>A0ABQ4DME4_9CELL</name>
<dbReference type="PANTHER" id="PTHR42703">
    <property type="entry name" value="NADH DEHYDROGENASE"/>
    <property type="match status" value="1"/>
</dbReference>
<keyword evidence="4 7" id="KW-0812">Transmembrane</keyword>
<evidence type="ECO:0000256" key="4">
    <source>
        <dbReference type="ARBA" id="ARBA00022692"/>
    </source>
</evidence>
<protein>
    <submittedName>
        <fullName evidence="10">Cation:proton antiporter</fullName>
    </submittedName>
</protein>
<dbReference type="InterPro" id="IPR050586">
    <property type="entry name" value="CPA3_Na-H_Antiporter_D"/>
</dbReference>
<feature type="transmembrane region" description="Helical" evidence="8">
    <location>
        <begin position="171"/>
        <end position="198"/>
    </location>
</feature>
<keyword evidence="5 8" id="KW-1133">Transmembrane helix</keyword>
<feature type="transmembrane region" description="Helical" evidence="8">
    <location>
        <begin position="12"/>
        <end position="31"/>
    </location>
</feature>
<evidence type="ECO:0000256" key="2">
    <source>
        <dbReference type="ARBA" id="ARBA00005346"/>
    </source>
</evidence>
<feature type="transmembrane region" description="Helical" evidence="8">
    <location>
        <begin position="219"/>
        <end position="241"/>
    </location>
</feature>